<reference evidence="2" key="1">
    <citation type="submission" date="2020-04" db="EMBL/GenBank/DDBJ databases">
        <authorList>
            <person name="Chiriac C."/>
            <person name="Salcher M."/>
            <person name="Ghai R."/>
            <person name="Kavagutti S V."/>
        </authorList>
    </citation>
    <scope>NUCLEOTIDE SEQUENCE</scope>
</reference>
<evidence type="ECO:0000313" key="2">
    <source>
        <dbReference type="EMBL" id="CAB4159855.1"/>
    </source>
</evidence>
<sequence>MDPTQSDIRQRLHYDPETGVFTRIAAGSKSQARRVGEHPGTLNKANGYVQFHACGGLQYAHRLAWIYMHGAIPNGVKIDHANQCRHDNRLSNLRLASHADNIRNCKVRTDNTSGVKGVHFDRSRGKWVAEVASRKLGRFDTMADAAAARRKAAADTFGAFASE</sequence>
<protein>
    <submittedName>
        <fullName evidence="2">Putative NHN endonuclease</fullName>
    </submittedName>
</protein>
<dbReference type="SUPFAM" id="SSF54060">
    <property type="entry name" value="His-Me finger endonucleases"/>
    <property type="match status" value="1"/>
</dbReference>
<gene>
    <name evidence="2" type="ORF">UFOVP726_61</name>
</gene>
<name>A0A6J5NRR9_9CAUD</name>
<dbReference type="InterPro" id="IPR044925">
    <property type="entry name" value="His-Me_finger_sf"/>
</dbReference>
<dbReference type="SUPFAM" id="SSF54171">
    <property type="entry name" value="DNA-binding domain"/>
    <property type="match status" value="1"/>
</dbReference>
<dbReference type="Pfam" id="PF13392">
    <property type="entry name" value="HNH_3"/>
    <property type="match status" value="1"/>
</dbReference>
<evidence type="ECO:0000259" key="1">
    <source>
        <dbReference type="Pfam" id="PF13392"/>
    </source>
</evidence>
<keyword evidence="2" id="KW-0378">Hydrolase</keyword>
<dbReference type="InterPro" id="IPR016177">
    <property type="entry name" value="DNA-bd_dom_sf"/>
</dbReference>
<keyword evidence="2" id="KW-0255">Endonuclease</keyword>
<proteinExistence type="predicted"/>
<dbReference type="GO" id="GO:0003677">
    <property type="term" value="F:DNA binding"/>
    <property type="evidence" value="ECO:0007669"/>
    <property type="project" value="InterPro"/>
</dbReference>
<accession>A0A6J5NRR9</accession>
<dbReference type="Gene3D" id="3.90.75.20">
    <property type="match status" value="1"/>
</dbReference>
<dbReference type="EMBL" id="LR796695">
    <property type="protein sequence ID" value="CAB4159855.1"/>
    <property type="molecule type" value="Genomic_DNA"/>
</dbReference>
<keyword evidence="2" id="KW-0540">Nuclease</keyword>
<dbReference type="GO" id="GO:0004519">
    <property type="term" value="F:endonuclease activity"/>
    <property type="evidence" value="ECO:0007669"/>
    <property type="project" value="UniProtKB-KW"/>
</dbReference>
<dbReference type="InterPro" id="IPR003615">
    <property type="entry name" value="HNH_nuc"/>
</dbReference>
<organism evidence="2">
    <name type="scientific">uncultured Caudovirales phage</name>
    <dbReference type="NCBI Taxonomy" id="2100421"/>
    <lineage>
        <taxon>Viruses</taxon>
        <taxon>Duplodnaviria</taxon>
        <taxon>Heunggongvirae</taxon>
        <taxon>Uroviricota</taxon>
        <taxon>Caudoviricetes</taxon>
        <taxon>Peduoviridae</taxon>
        <taxon>Maltschvirus</taxon>
        <taxon>Maltschvirus maltsch</taxon>
    </lineage>
</organism>
<feature type="domain" description="HNH nuclease" evidence="1">
    <location>
        <begin position="59"/>
        <end position="101"/>
    </location>
</feature>